<dbReference type="InterPro" id="IPR032259">
    <property type="entry name" value="HIBYL-CoA-H"/>
</dbReference>
<reference evidence="3 4" key="1">
    <citation type="submission" date="2019-04" db="EMBL/GenBank/DDBJ databases">
        <title>Trinickia sp. 7GSK02, isolated from subtropical forest soil.</title>
        <authorList>
            <person name="Gao Z.-H."/>
            <person name="Qiu L.-H."/>
        </authorList>
    </citation>
    <scope>NUCLEOTIDE SEQUENCE [LARGE SCALE GENOMIC DNA]</scope>
    <source>
        <strain evidence="3 4">7GSK02</strain>
    </source>
</reference>
<dbReference type="Gene3D" id="3.90.226.10">
    <property type="entry name" value="2-enoyl-CoA Hydratase, Chain A, domain 1"/>
    <property type="match status" value="1"/>
</dbReference>
<keyword evidence="1" id="KW-0378">Hydrolase</keyword>
<dbReference type="SUPFAM" id="SSF52096">
    <property type="entry name" value="ClpP/crotonase"/>
    <property type="match status" value="1"/>
</dbReference>
<dbReference type="GO" id="GO:0006574">
    <property type="term" value="P:L-valine catabolic process"/>
    <property type="evidence" value="ECO:0007669"/>
    <property type="project" value="TreeGrafter"/>
</dbReference>
<accession>A0A4U1I9D8</accession>
<organism evidence="3 4">
    <name type="scientific">Trinickia terrae</name>
    <dbReference type="NCBI Taxonomy" id="2571161"/>
    <lineage>
        <taxon>Bacteria</taxon>
        <taxon>Pseudomonadati</taxon>
        <taxon>Pseudomonadota</taxon>
        <taxon>Betaproteobacteria</taxon>
        <taxon>Burkholderiales</taxon>
        <taxon>Burkholderiaceae</taxon>
        <taxon>Trinickia</taxon>
    </lineage>
</organism>
<dbReference type="AlphaFoldDB" id="A0A4U1I9D8"/>
<keyword evidence="3" id="KW-0413">Isomerase</keyword>
<dbReference type="Pfam" id="PF16113">
    <property type="entry name" value="ECH_2"/>
    <property type="match status" value="1"/>
</dbReference>
<dbReference type="InterPro" id="IPR029045">
    <property type="entry name" value="ClpP/crotonase-like_dom_sf"/>
</dbReference>
<comment type="caution">
    <text evidence="3">The sequence shown here is derived from an EMBL/GenBank/DDBJ whole genome shotgun (WGS) entry which is preliminary data.</text>
</comment>
<proteinExistence type="predicted"/>
<dbReference type="EMBL" id="SWJE01000004">
    <property type="protein sequence ID" value="TKC90093.1"/>
    <property type="molecule type" value="Genomic_DNA"/>
</dbReference>
<name>A0A4U1I9D8_9BURK</name>
<dbReference type="GO" id="GO:0016853">
    <property type="term" value="F:isomerase activity"/>
    <property type="evidence" value="ECO:0007669"/>
    <property type="project" value="UniProtKB-KW"/>
</dbReference>
<dbReference type="PANTHER" id="PTHR43176">
    <property type="entry name" value="3-HYDROXYISOBUTYRYL-COA HYDROLASE-RELATED"/>
    <property type="match status" value="1"/>
</dbReference>
<dbReference type="Proteomes" id="UP000305539">
    <property type="component" value="Unassembled WGS sequence"/>
</dbReference>
<dbReference type="PANTHER" id="PTHR43176:SF6">
    <property type="entry name" value="3-HYDROXYISOBUTYRYL-COA HYDROLASE"/>
    <property type="match status" value="1"/>
</dbReference>
<dbReference type="InterPro" id="IPR045004">
    <property type="entry name" value="ECH_dom"/>
</dbReference>
<keyword evidence="4" id="KW-1185">Reference proteome</keyword>
<evidence type="ECO:0000313" key="4">
    <source>
        <dbReference type="Proteomes" id="UP000305539"/>
    </source>
</evidence>
<evidence type="ECO:0000313" key="3">
    <source>
        <dbReference type="EMBL" id="TKC90093.1"/>
    </source>
</evidence>
<dbReference type="RefSeq" id="WP_136893423.1">
    <property type="nucleotide sequence ID" value="NZ_SWJE01000004.1"/>
</dbReference>
<evidence type="ECO:0000259" key="2">
    <source>
        <dbReference type="Pfam" id="PF16113"/>
    </source>
</evidence>
<feature type="domain" description="Enoyl-CoA hydratase/isomerase" evidence="2">
    <location>
        <begin position="23"/>
        <end position="362"/>
    </location>
</feature>
<dbReference type="GO" id="GO:0003860">
    <property type="term" value="F:3-hydroxyisobutyryl-CoA hydrolase activity"/>
    <property type="evidence" value="ECO:0007669"/>
    <property type="project" value="InterPro"/>
</dbReference>
<sequence>MSTPESVPVTESEEVRAYVANRIGFIELNRPKALNALSTSMIRAMHAALDAWRDDPDVLAVLVHSPHPRAFCAGGDVRFFHEAYTRGDQAAVDTFFIEEYSLDHAIFAYPKPYIALMNGIVMGGGMGISLPAHRTGGLRVVMGSTRMAMPETRIGLFPDVGAGWFLARTPGAIGRYLAVTGATIEAADALYAGLADVYVDDEAVPALLDALAREPFASGAEAVECVRRAASLCKVVPTPDTSRLAAARAWIDRHFAQPDIAGILASLDTEADCTASDWAEEAAGAMRERSPLSMAVSLEVVVRAEGSMAERLRSDLDLTRSTFAHGDVMEGVRARIVDKDNRPVWRIARVEDVTREEVERMFESPWPAAEHPLRHLAG</sequence>
<gene>
    <name evidence="3" type="ORF">FAZ69_08035</name>
</gene>
<evidence type="ECO:0000256" key="1">
    <source>
        <dbReference type="ARBA" id="ARBA00022801"/>
    </source>
</evidence>
<dbReference type="OrthoDB" id="9790967at2"/>
<dbReference type="NCBIfam" id="NF004127">
    <property type="entry name" value="PRK05617.1"/>
    <property type="match status" value="1"/>
</dbReference>
<protein>
    <submittedName>
        <fullName evidence="3">Enoyl-CoA hydratase/isomerase family protein</fullName>
    </submittedName>
</protein>
<dbReference type="CDD" id="cd06558">
    <property type="entry name" value="crotonase-like"/>
    <property type="match status" value="1"/>
</dbReference>